<dbReference type="SUPFAM" id="SSF51735">
    <property type="entry name" value="NAD(P)-binding Rossmann-fold domains"/>
    <property type="match status" value="1"/>
</dbReference>
<protein>
    <submittedName>
        <fullName evidence="1">Alcohol dehydrogenase zinc-binding domain protein</fullName>
    </submittedName>
</protein>
<dbReference type="Proteomes" id="UP000268093">
    <property type="component" value="Unassembled WGS sequence"/>
</dbReference>
<dbReference type="Gene3D" id="3.90.180.10">
    <property type="entry name" value="Medium-chain alcohol dehydrogenases, catalytic domain"/>
    <property type="match status" value="1"/>
</dbReference>
<dbReference type="OrthoDB" id="9992527at2759"/>
<dbReference type="SUPFAM" id="SSF50129">
    <property type="entry name" value="GroES-like"/>
    <property type="match status" value="1"/>
</dbReference>
<dbReference type="SMART" id="SM00829">
    <property type="entry name" value="PKS_ER"/>
    <property type="match status" value="1"/>
</dbReference>
<dbReference type="InterPro" id="IPR020843">
    <property type="entry name" value="ER"/>
</dbReference>
<dbReference type="InterPro" id="IPR002364">
    <property type="entry name" value="Quin_OxRdtase/zeta-crystal_CS"/>
</dbReference>
<dbReference type="PANTHER" id="PTHR11695:SF294">
    <property type="entry name" value="RETICULON-4-INTERACTING PROTEIN 1, MITOCHONDRIAL"/>
    <property type="match status" value="1"/>
</dbReference>
<proteinExistence type="predicted"/>
<accession>A0A433BA55</accession>
<dbReference type="EMBL" id="RBNI01014678">
    <property type="protein sequence ID" value="RUP19529.1"/>
    <property type="molecule type" value="Genomic_DNA"/>
</dbReference>
<dbReference type="InterPro" id="IPR036291">
    <property type="entry name" value="NAD(P)-bd_dom_sf"/>
</dbReference>
<comment type="caution">
    <text evidence="1">The sequence shown here is derived from an EMBL/GenBank/DDBJ whole genome shotgun (WGS) entry which is preliminary data.</text>
</comment>
<gene>
    <name evidence="1" type="ORF">BC936DRAFT_139310</name>
</gene>
<dbReference type="PROSITE" id="PS01162">
    <property type="entry name" value="QOR_ZETA_CRYSTAL"/>
    <property type="match status" value="1"/>
</dbReference>
<dbReference type="Pfam" id="PF08240">
    <property type="entry name" value="ADH_N"/>
    <property type="match status" value="1"/>
</dbReference>
<dbReference type="InterPro" id="IPR050700">
    <property type="entry name" value="YIM1/Zinc_Alcohol_DH_Fams"/>
</dbReference>
<dbReference type="Pfam" id="PF13602">
    <property type="entry name" value="ADH_zinc_N_2"/>
    <property type="match status" value="1"/>
</dbReference>
<sequence length="323" mass="34700">MRAAILTSPDHSHPPKLELVDTLDPPVPSPGQVLIKVDATSITPAEYTWPATWTDRAGEPRERPIVLGHDLSGVIHSLALGDSTTFQPGDAVYALTDFHRNGAQAEYAVANLSELARRPRNLDPASAAGVPLAALTAYQALVEHGDVREGMRVLVHGGAGGVGMFAVQMAKRFGARVLATASAEKVGFVKSIGADEVVDYRMERFEDVVGKVDVVVDTAGGETLRRSYSVVVPGGVLVTVETEAVDMGLVDVKMADKLGIQVKTFIVRGDGRQLEKITDMIEEGHVKVFVDRVFPLKRAMEAVEYGEGKNKGIGKTIIKLMHD</sequence>
<dbReference type="GO" id="GO:0008270">
    <property type="term" value="F:zinc ion binding"/>
    <property type="evidence" value="ECO:0007669"/>
    <property type="project" value="InterPro"/>
</dbReference>
<dbReference type="GO" id="GO:0016491">
    <property type="term" value="F:oxidoreductase activity"/>
    <property type="evidence" value="ECO:0007669"/>
    <property type="project" value="UniProtKB-KW"/>
</dbReference>
<dbReference type="PANTHER" id="PTHR11695">
    <property type="entry name" value="ALCOHOL DEHYDROGENASE RELATED"/>
    <property type="match status" value="1"/>
</dbReference>
<dbReference type="Gene3D" id="3.40.50.720">
    <property type="entry name" value="NAD(P)-binding Rossmann-like Domain"/>
    <property type="match status" value="1"/>
</dbReference>
<reference evidence="1 2" key="1">
    <citation type="journal article" date="2018" name="New Phytol.">
        <title>Phylogenomics of Endogonaceae and evolution of mycorrhizas within Mucoromycota.</title>
        <authorList>
            <person name="Chang Y."/>
            <person name="Desiro A."/>
            <person name="Na H."/>
            <person name="Sandor L."/>
            <person name="Lipzen A."/>
            <person name="Clum A."/>
            <person name="Barry K."/>
            <person name="Grigoriev I.V."/>
            <person name="Martin F.M."/>
            <person name="Stajich J.E."/>
            <person name="Smith M.E."/>
            <person name="Bonito G."/>
            <person name="Spatafora J.W."/>
        </authorList>
    </citation>
    <scope>NUCLEOTIDE SEQUENCE [LARGE SCALE GENOMIC DNA]</scope>
    <source>
        <strain evidence="1 2">GMNB39</strain>
    </source>
</reference>
<evidence type="ECO:0000313" key="2">
    <source>
        <dbReference type="Proteomes" id="UP000268093"/>
    </source>
</evidence>
<dbReference type="InterPro" id="IPR011032">
    <property type="entry name" value="GroES-like_sf"/>
</dbReference>
<dbReference type="CDD" id="cd05289">
    <property type="entry name" value="MDR_like_2"/>
    <property type="match status" value="1"/>
</dbReference>
<name>A0A433BA55_9FUNG</name>
<evidence type="ECO:0000313" key="1">
    <source>
        <dbReference type="EMBL" id="RUP19529.1"/>
    </source>
</evidence>
<dbReference type="InterPro" id="IPR013154">
    <property type="entry name" value="ADH-like_N"/>
</dbReference>
<organism evidence="1 2">
    <name type="scientific">Jimgerdemannia flammicorona</name>
    <dbReference type="NCBI Taxonomy" id="994334"/>
    <lineage>
        <taxon>Eukaryota</taxon>
        <taxon>Fungi</taxon>
        <taxon>Fungi incertae sedis</taxon>
        <taxon>Mucoromycota</taxon>
        <taxon>Mucoromycotina</taxon>
        <taxon>Endogonomycetes</taxon>
        <taxon>Endogonales</taxon>
        <taxon>Endogonaceae</taxon>
        <taxon>Jimgerdemannia</taxon>
    </lineage>
</organism>
<keyword evidence="2" id="KW-1185">Reference proteome</keyword>
<dbReference type="AlphaFoldDB" id="A0A433BA55"/>